<feature type="domain" description="J" evidence="3">
    <location>
        <begin position="79"/>
        <end position="143"/>
    </location>
</feature>
<sequence length="363" mass="41200">MLSTLSSYSHLLGWMVLPGLLANAVQRAYYQCLWPKSSSPPPTPGTHEYGRHRRWLYTAVVAAYLAYTVVQTVSRLPPNYYQVLSVDPSDFSPKVLRTNFRKLSLQHHPDKSPSGDETVMVQLRHAFEALNDPLKRFGYELLGDSYQQISSVRTFRDYLMEARPLLMGPYIGSGIALIIFNFMSPVQFGRAWRWYLFAAMFVLEVFLYTHARAPPPNTVLIEAAGNGTLVDGSPSPLFILHLRRMGLSFLTLSEFSSILHQLYWTLTIALSQLGPLWVTDRSAERQKTVQQLAQLSSVVWRDTMVVFRSAFVPYRSPSTQAMVRRKMGQFAVEAQLFQDPELAQAAEAAQKRIKAQDISQESQ</sequence>
<dbReference type="PANTHER" id="PTHR44360">
    <property type="entry name" value="DNAJ HOMOLOG SUBFAMILY B MEMBER 9"/>
    <property type="match status" value="1"/>
</dbReference>
<gene>
    <name evidence="4" type="ORF">H4R34_003492</name>
</gene>
<proteinExistence type="predicted"/>
<feature type="transmembrane region" description="Helical" evidence="2">
    <location>
        <begin position="194"/>
        <end position="211"/>
    </location>
</feature>
<name>A0A9W8B245_9FUNG</name>
<evidence type="ECO:0000313" key="5">
    <source>
        <dbReference type="Proteomes" id="UP001151582"/>
    </source>
</evidence>
<dbReference type="InterPro" id="IPR036869">
    <property type="entry name" value="J_dom_sf"/>
</dbReference>
<dbReference type="PANTHER" id="PTHR44360:SF1">
    <property type="entry name" value="DNAJ HOMOLOG SUBFAMILY B MEMBER 9"/>
    <property type="match status" value="1"/>
</dbReference>
<evidence type="ECO:0000259" key="3">
    <source>
        <dbReference type="PROSITE" id="PS50076"/>
    </source>
</evidence>
<keyword evidence="2" id="KW-0812">Transmembrane</keyword>
<dbReference type="SUPFAM" id="SSF46565">
    <property type="entry name" value="Chaperone J-domain"/>
    <property type="match status" value="1"/>
</dbReference>
<organism evidence="4 5">
    <name type="scientific">Dimargaris verticillata</name>
    <dbReference type="NCBI Taxonomy" id="2761393"/>
    <lineage>
        <taxon>Eukaryota</taxon>
        <taxon>Fungi</taxon>
        <taxon>Fungi incertae sedis</taxon>
        <taxon>Zoopagomycota</taxon>
        <taxon>Kickxellomycotina</taxon>
        <taxon>Dimargaritomycetes</taxon>
        <taxon>Dimargaritales</taxon>
        <taxon>Dimargaritaceae</taxon>
        <taxon>Dimargaris</taxon>
    </lineage>
</organism>
<evidence type="ECO:0000256" key="2">
    <source>
        <dbReference type="SAM" id="Phobius"/>
    </source>
</evidence>
<protein>
    <recommendedName>
        <fullName evidence="3">J domain-containing protein</fullName>
    </recommendedName>
</protein>
<dbReference type="GO" id="GO:0005783">
    <property type="term" value="C:endoplasmic reticulum"/>
    <property type="evidence" value="ECO:0007669"/>
    <property type="project" value="TreeGrafter"/>
</dbReference>
<keyword evidence="2" id="KW-0472">Membrane</keyword>
<keyword evidence="1" id="KW-0143">Chaperone</keyword>
<keyword evidence="2" id="KW-1133">Transmembrane helix</keyword>
<dbReference type="OrthoDB" id="436519at2759"/>
<feature type="transmembrane region" description="Helical" evidence="2">
    <location>
        <begin position="165"/>
        <end position="182"/>
    </location>
</feature>
<dbReference type="Pfam" id="PF00226">
    <property type="entry name" value="DnaJ"/>
    <property type="match status" value="1"/>
</dbReference>
<dbReference type="GO" id="GO:0051787">
    <property type="term" value="F:misfolded protein binding"/>
    <property type="evidence" value="ECO:0007669"/>
    <property type="project" value="TreeGrafter"/>
</dbReference>
<evidence type="ECO:0000313" key="4">
    <source>
        <dbReference type="EMBL" id="KAJ1977667.1"/>
    </source>
</evidence>
<accession>A0A9W8B245</accession>
<dbReference type="InterPro" id="IPR051948">
    <property type="entry name" value="Hsp70_co-chaperone_J-domain"/>
</dbReference>
<dbReference type="Proteomes" id="UP001151582">
    <property type="component" value="Unassembled WGS sequence"/>
</dbReference>
<dbReference type="GO" id="GO:0036503">
    <property type="term" value="P:ERAD pathway"/>
    <property type="evidence" value="ECO:0007669"/>
    <property type="project" value="TreeGrafter"/>
</dbReference>
<dbReference type="PROSITE" id="PS50076">
    <property type="entry name" value="DNAJ_2"/>
    <property type="match status" value="1"/>
</dbReference>
<reference evidence="4" key="1">
    <citation type="submission" date="2022-07" db="EMBL/GenBank/DDBJ databases">
        <title>Phylogenomic reconstructions and comparative analyses of Kickxellomycotina fungi.</title>
        <authorList>
            <person name="Reynolds N.K."/>
            <person name="Stajich J.E."/>
            <person name="Barry K."/>
            <person name="Grigoriev I.V."/>
            <person name="Crous P."/>
            <person name="Smith M.E."/>
        </authorList>
    </citation>
    <scope>NUCLEOTIDE SEQUENCE</scope>
    <source>
        <strain evidence="4">RSA 567</strain>
    </source>
</reference>
<dbReference type="Gene3D" id="1.10.287.110">
    <property type="entry name" value="DnaJ domain"/>
    <property type="match status" value="1"/>
</dbReference>
<dbReference type="SMART" id="SM00271">
    <property type="entry name" value="DnaJ"/>
    <property type="match status" value="1"/>
</dbReference>
<dbReference type="GO" id="GO:0051087">
    <property type="term" value="F:protein-folding chaperone binding"/>
    <property type="evidence" value="ECO:0007669"/>
    <property type="project" value="TreeGrafter"/>
</dbReference>
<comment type="caution">
    <text evidence="4">The sequence shown here is derived from an EMBL/GenBank/DDBJ whole genome shotgun (WGS) entry which is preliminary data.</text>
</comment>
<feature type="transmembrane region" description="Helical" evidence="2">
    <location>
        <begin position="55"/>
        <end position="74"/>
    </location>
</feature>
<dbReference type="CDD" id="cd06257">
    <property type="entry name" value="DnaJ"/>
    <property type="match status" value="1"/>
</dbReference>
<dbReference type="InterPro" id="IPR001623">
    <property type="entry name" value="DnaJ_domain"/>
</dbReference>
<keyword evidence="5" id="KW-1185">Reference proteome</keyword>
<dbReference type="EMBL" id="JANBQB010000330">
    <property type="protein sequence ID" value="KAJ1977667.1"/>
    <property type="molecule type" value="Genomic_DNA"/>
</dbReference>
<evidence type="ECO:0000256" key="1">
    <source>
        <dbReference type="ARBA" id="ARBA00023186"/>
    </source>
</evidence>
<dbReference type="AlphaFoldDB" id="A0A9W8B245"/>